<dbReference type="Proteomes" id="UP000283895">
    <property type="component" value="Unassembled WGS sequence"/>
</dbReference>
<keyword evidence="9" id="KW-1185">Reference proteome</keyword>
<dbReference type="InterPro" id="IPR009072">
    <property type="entry name" value="Histone-fold"/>
</dbReference>
<dbReference type="GO" id="GO:0005669">
    <property type="term" value="C:transcription factor TFIID complex"/>
    <property type="evidence" value="ECO:0007669"/>
    <property type="project" value="InterPro"/>
</dbReference>
<evidence type="ECO:0000313" key="9">
    <source>
        <dbReference type="Proteomes" id="UP000283895"/>
    </source>
</evidence>
<feature type="compositionally biased region" description="Polar residues" evidence="6">
    <location>
        <begin position="1"/>
        <end position="17"/>
    </location>
</feature>
<feature type="domain" description="TAFII28-like protein" evidence="7">
    <location>
        <begin position="141"/>
        <end position="271"/>
    </location>
</feature>
<dbReference type="EMBL" id="LKEA01000018">
    <property type="protein sequence ID" value="ROW01965.1"/>
    <property type="molecule type" value="Genomic_DNA"/>
</dbReference>
<feature type="region of interest" description="Disordered" evidence="6">
    <location>
        <begin position="233"/>
        <end position="260"/>
    </location>
</feature>
<feature type="compositionally biased region" description="Low complexity" evidence="6">
    <location>
        <begin position="38"/>
        <end position="52"/>
    </location>
</feature>
<feature type="compositionally biased region" description="Acidic residues" evidence="6">
    <location>
        <begin position="104"/>
        <end position="113"/>
    </location>
</feature>
<dbReference type="InterPro" id="IPR045127">
    <property type="entry name" value="TAF11-like"/>
</dbReference>
<comment type="caution">
    <text evidence="8">The sequence shown here is derived from an EMBL/GenBank/DDBJ whole genome shotgun (WGS) entry which is preliminary data.</text>
</comment>
<feature type="compositionally biased region" description="Low complexity" evidence="6">
    <location>
        <begin position="84"/>
        <end position="102"/>
    </location>
</feature>
<dbReference type="InterPro" id="IPR006809">
    <property type="entry name" value="TAFII28_dom"/>
</dbReference>
<dbReference type="GO" id="GO:0046982">
    <property type="term" value="F:protein heterodimerization activity"/>
    <property type="evidence" value="ECO:0007669"/>
    <property type="project" value="InterPro"/>
</dbReference>
<evidence type="ECO:0000256" key="2">
    <source>
        <dbReference type="ARBA" id="ARBA00009788"/>
    </source>
</evidence>
<dbReference type="PANTHER" id="PTHR13218">
    <property type="entry name" value="TRANSCRIPTION INITIATION FACTOR TFIID SUBUNIT 11-RELATED"/>
    <property type="match status" value="1"/>
</dbReference>
<evidence type="ECO:0000256" key="1">
    <source>
        <dbReference type="ARBA" id="ARBA00004123"/>
    </source>
</evidence>
<feature type="region of interest" description="Disordered" evidence="6">
    <location>
        <begin position="1"/>
        <end position="130"/>
    </location>
</feature>
<gene>
    <name evidence="8" type="ORF">VMCG_05609</name>
</gene>
<reference evidence="8 9" key="1">
    <citation type="submission" date="2015-09" db="EMBL/GenBank/DDBJ databases">
        <title>Host preference determinants of Valsa canker pathogens revealed by comparative genomics.</title>
        <authorList>
            <person name="Yin Z."/>
            <person name="Huang L."/>
        </authorList>
    </citation>
    <scope>NUCLEOTIDE SEQUENCE [LARGE SCALE GENOMIC DNA]</scope>
    <source>
        <strain evidence="8 9">03-1</strain>
    </source>
</reference>
<keyword evidence="4" id="KW-0804">Transcription</keyword>
<feature type="compositionally biased region" description="Basic and acidic residues" evidence="6">
    <location>
        <begin position="251"/>
        <end position="260"/>
    </location>
</feature>
<dbReference type="CDD" id="cd08048">
    <property type="entry name" value="HFD_TAF11"/>
    <property type="match status" value="1"/>
</dbReference>
<dbReference type="Pfam" id="PF04719">
    <property type="entry name" value="TAFII28"/>
    <property type="match status" value="1"/>
</dbReference>
<evidence type="ECO:0000256" key="4">
    <source>
        <dbReference type="ARBA" id="ARBA00023163"/>
    </source>
</evidence>
<feature type="compositionally biased region" description="Basic and acidic residues" evidence="6">
    <location>
        <begin position="61"/>
        <end position="74"/>
    </location>
</feature>
<evidence type="ECO:0000313" key="8">
    <source>
        <dbReference type="EMBL" id="ROW01965.1"/>
    </source>
</evidence>
<evidence type="ECO:0000259" key="7">
    <source>
        <dbReference type="Pfam" id="PF04719"/>
    </source>
</evidence>
<dbReference type="GO" id="GO:0016251">
    <property type="term" value="F:RNA polymerase II general transcription initiation factor activity"/>
    <property type="evidence" value="ECO:0007669"/>
    <property type="project" value="TreeGrafter"/>
</dbReference>
<evidence type="ECO:0000256" key="3">
    <source>
        <dbReference type="ARBA" id="ARBA00023015"/>
    </source>
</evidence>
<dbReference type="AlphaFoldDB" id="A0A423WFC8"/>
<keyword evidence="5" id="KW-0539">Nucleus</keyword>
<accession>A0A423WFC8</accession>
<name>A0A423WFC8_9PEZI</name>
<comment type="subcellular location">
    <subcellularLocation>
        <location evidence="1">Nucleus</location>
    </subcellularLocation>
</comment>
<dbReference type="GO" id="GO:0051123">
    <property type="term" value="P:RNA polymerase II preinitiation complex assembly"/>
    <property type="evidence" value="ECO:0007669"/>
    <property type="project" value="InterPro"/>
</dbReference>
<dbReference type="STRING" id="356882.A0A423WFC8"/>
<keyword evidence="3" id="KW-0805">Transcription regulation</keyword>
<protein>
    <recommendedName>
        <fullName evidence="7">TAFII28-like protein domain-containing protein</fullName>
    </recommendedName>
</protein>
<dbReference type="SUPFAM" id="SSF47113">
    <property type="entry name" value="Histone-fold"/>
    <property type="match status" value="1"/>
</dbReference>
<organism evidence="8 9">
    <name type="scientific">Cytospora schulzeri</name>
    <dbReference type="NCBI Taxonomy" id="448051"/>
    <lineage>
        <taxon>Eukaryota</taxon>
        <taxon>Fungi</taxon>
        <taxon>Dikarya</taxon>
        <taxon>Ascomycota</taxon>
        <taxon>Pezizomycotina</taxon>
        <taxon>Sordariomycetes</taxon>
        <taxon>Sordariomycetidae</taxon>
        <taxon>Diaporthales</taxon>
        <taxon>Cytosporaceae</taxon>
        <taxon>Cytospora</taxon>
    </lineage>
</organism>
<dbReference type="OrthoDB" id="28335at2759"/>
<dbReference type="Gene3D" id="1.10.20.10">
    <property type="entry name" value="Histone, subunit A"/>
    <property type="match status" value="1"/>
</dbReference>
<feature type="compositionally biased region" description="Basic and acidic residues" evidence="6">
    <location>
        <begin position="233"/>
        <end position="243"/>
    </location>
</feature>
<evidence type="ECO:0000256" key="6">
    <source>
        <dbReference type="SAM" id="MobiDB-lite"/>
    </source>
</evidence>
<evidence type="ECO:0000256" key="5">
    <source>
        <dbReference type="ARBA" id="ARBA00023242"/>
    </source>
</evidence>
<sequence length="578" mass="61789">MSIASTGSAHPLRQTSFPPDESAFGARSPSVGFDNDNASIVSGSAVSVSAAPVKKKRGRKSKAEKAREAAEKEGTPSLVGGRAGTVASGRSGAGRGAQSAVGEDGGDDEEEDDKDIKTKMGVAQFERSREEREEEKRLRFMLVQQMDKDQAERYEMWHAAKLTESVVKRIVNAAVSQSVPANVYKAMQSVAKVFVGDIIEESCRVRSEWVAKTNEPQAEEGVIHPPWPYEGDEHWEGAEEGRPRATHPKAKPKEPPRGALRPDHVREAWRRYKTSAEGGNVGSLGLWHAQQSSGVERFGTTLADTATRYINVSLASSGFLATIKNIGVNSPSFPPRTNASAAFDRLSPVFFVPGGANLTASRAAMKLCAAHLPHRVILNIAKGVGVTPPAAVKRPVPRRRIRPLDALLETSGKVLGLEQLEAGRLDRGQGVLGLHHVGYPIALLDVEADLAVTRRVHRRLDGIHGIKAPLVKRQRHKVPLHEPAPPCEPVLLGVPRRALHLVLVDGDARDVGAREPGDLARRPADAAAHVEDVVVPPDADAVREVVLVAGDGGAEGLAGAEPAEVEGLAPAVLVEVCC</sequence>
<proteinExistence type="inferred from homology"/>
<comment type="similarity">
    <text evidence="2">Belongs to the TAF11 family.</text>
</comment>
<dbReference type="PANTHER" id="PTHR13218:SF8">
    <property type="entry name" value="TRANSCRIPTION INITIATION FACTOR TFIID SUBUNIT 11"/>
    <property type="match status" value="1"/>
</dbReference>